<dbReference type="EMBL" id="JASNQZ010000005">
    <property type="protein sequence ID" value="KAL0957760.1"/>
    <property type="molecule type" value="Genomic_DNA"/>
</dbReference>
<organism evidence="4 5">
    <name type="scientific">Hohenbuehelia grisea</name>
    <dbReference type="NCBI Taxonomy" id="104357"/>
    <lineage>
        <taxon>Eukaryota</taxon>
        <taxon>Fungi</taxon>
        <taxon>Dikarya</taxon>
        <taxon>Basidiomycota</taxon>
        <taxon>Agaricomycotina</taxon>
        <taxon>Agaricomycetes</taxon>
        <taxon>Agaricomycetidae</taxon>
        <taxon>Agaricales</taxon>
        <taxon>Pleurotineae</taxon>
        <taxon>Pleurotaceae</taxon>
        <taxon>Hohenbuehelia</taxon>
    </lineage>
</organism>
<proteinExistence type="predicted"/>
<sequence>MPPTRSSQLLTRTLIRYGDNEVLPNIDVREKFVGPEVRIDVDNVERLCAVVGNQGESFKKLRTADVKAPMDFAITIMKSIFPSAIDGDFFKLVHLSNGFRMVEGARPLQVGDVCRAEARIVSVTNANEGKIVKVQGHVYRDGQPVITVVSTFLYRGRFVDFENTFEIFISNQLKRLVKVGSVDFQQDDSHGNSVLAYLQRHRAPQRLPTLSPTKAIPPHPRAFQRPSTHLSPTNPTRTYRATSTLFTSTRTSPTTPRFPATITHGLWSSAATRRYVKNVVAQGHPWRTT</sequence>
<feature type="compositionally biased region" description="Polar residues" evidence="2">
    <location>
        <begin position="225"/>
        <end position="238"/>
    </location>
</feature>
<evidence type="ECO:0000259" key="3">
    <source>
        <dbReference type="Pfam" id="PF22622"/>
    </source>
</evidence>
<reference evidence="5" key="1">
    <citation type="submission" date="2024-06" db="EMBL/GenBank/DDBJ databases">
        <title>Multi-omics analyses provide insights into the biosynthesis of the anticancer antibiotic pleurotin in Hohenbuehelia grisea.</title>
        <authorList>
            <person name="Weaver J.A."/>
            <person name="Alberti F."/>
        </authorList>
    </citation>
    <scope>NUCLEOTIDE SEQUENCE [LARGE SCALE GENOMIC DNA]</scope>
    <source>
        <strain evidence="5">T-177</strain>
    </source>
</reference>
<dbReference type="InterPro" id="IPR054357">
    <property type="entry name" value="MFE-2_N"/>
</dbReference>
<dbReference type="Gene3D" id="3.10.129.10">
    <property type="entry name" value="Hotdog Thioesterase"/>
    <property type="match status" value="1"/>
</dbReference>
<evidence type="ECO:0000313" key="5">
    <source>
        <dbReference type="Proteomes" id="UP001556367"/>
    </source>
</evidence>
<feature type="domain" description="Peroxisomal multifunctional enzyme type 2-like N-terminal" evidence="3">
    <location>
        <begin position="54"/>
        <end position="156"/>
    </location>
</feature>
<dbReference type="PANTHER" id="PTHR10982">
    <property type="entry name" value="MALONYL COA-ACYL CARRIER PROTEIN TRANSACYLASE"/>
    <property type="match status" value="1"/>
</dbReference>
<accession>A0ABR3JRF6</accession>
<evidence type="ECO:0000256" key="1">
    <source>
        <dbReference type="ARBA" id="ARBA00022679"/>
    </source>
</evidence>
<dbReference type="SUPFAM" id="SSF54637">
    <property type="entry name" value="Thioesterase/thiol ester dehydrase-isomerase"/>
    <property type="match status" value="1"/>
</dbReference>
<gene>
    <name evidence="4" type="ORF">HGRIS_001538</name>
</gene>
<dbReference type="PANTHER" id="PTHR10982:SF21">
    <property type="entry name" value="FATTY ACID SYNTHASE SUBUNIT BETA"/>
    <property type="match status" value="1"/>
</dbReference>
<keyword evidence="5" id="KW-1185">Reference proteome</keyword>
<name>A0ABR3JRF6_9AGAR</name>
<dbReference type="Pfam" id="PF22622">
    <property type="entry name" value="MFE-2_hydrat-2_N"/>
    <property type="match status" value="1"/>
</dbReference>
<dbReference type="InterPro" id="IPR029069">
    <property type="entry name" value="HotDog_dom_sf"/>
</dbReference>
<dbReference type="Pfam" id="PF22235">
    <property type="entry name" value="FAS1_thioest_ins"/>
    <property type="match status" value="1"/>
</dbReference>
<comment type="caution">
    <text evidence="4">The sequence shown here is derived from an EMBL/GenBank/DDBJ whole genome shotgun (WGS) entry which is preliminary data.</text>
</comment>
<evidence type="ECO:0000256" key="2">
    <source>
        <dbReference type="SAM" id="MobiDB-lite"/>
    </source>
</evidence>
<evidence type="ECO:0000313" key="4">
    <source>
        <dbReference type="EMBL" id="KAL0957760.1"/>
    </source>
</evidence>
<dbReference type="InterPro" id="IPR050830">
    <property type="entry name" value="Fungal_FAS"/>
</dbReference>
<feature type="region of interest" description="Disordered" evidence="2">
    <location>
        <begin position="208"/>
        <end position="238"/>
    </location>
</feature>
<protein>
    <recommendedName>
        <fullName evidence="3">Peroxisomal multifunctional enzyme type 2-like N-terminal domain-containing protein</fullName>
    </recommendedName>
</protein>
<keyword evidence="1" id="KW-0808">Transferase</keyword>
<dbReference type="Proteomes" id="UP001556367">
    <property type="component" value="Unassembled WGS sequence"/>
</dbReference>